<dbReference type="Proteomes" id="UP000249402">
    <property type="component" value="Unassembled WGS sequence"/>
</dbReference>
<dbReference type="GeneID" id="37225829"/>
<dbReference type="InterPro" id="IPR006461">
    <property type="entry name" value="PLAC_motif_containing"/>
</dbReference>
<dbReference type="OrthoDB" id="1045822at2759"/>
<proteinExistence type="predicted"/>
<protein>
    <recommendedName>
        <fullName evidence="3">PLAC8-domain-containing protein</fullName>
    </recommendedName>
</protein>
<dbReference type="PANTHER" id="PTHR15907">
    <property type="entry name" value="DUF614 FAMILY PROTEIN-RELATED"/>
    <property type="match status" value="1"/>
</dbReference>
<dbReference type="VEuPathDB" id="FungiDB:BO80DRAFT_436619"/>
<name>A0A395GU49_9EURO</name>
<evidence type="ECO:0000313" key="1">
    <source>
        <dbReference type="EMBL" id="RAK98704.1"/>
    </source>
</evidence>
<dbReference type="STRING" id="1448316.A0A395GU49"/>
<gene>
    <name evidence="1" type="ORF">BO80DRAFT_436619</name>
</gene>
<keyword evidence="2" id="KW-1185">Reference proteome</keyword>
<accession>A0A395GU49</accession>
<dbReference type="EMBL" id="KZ824451">
    <property type="protein sequence ID" value="RAK98704.1"/>
    <property type="molecule type" value="Genomic_DNA"/>
</dbReference>
<dbReference type="Pfam" id="PF04749">
    <property type="entry name" value="PLAC8"/>
    <property type="match status" value="1"/>
</dbReference>
<dbReference type="RefSeq" id="XP_025573032.1">
    <property type="nucleotide sequence ID" value="XM_025720964.1"/>
</dbReference>
<evidence type="ECO:0000313" key="2">
    <source>
        <dbReference type="Proteomes" id="UP000249402"/>
    </source>
</evidence>
<dbReference type="AlphaFoldDB" id="A0A395GU49"/>
<organism evidence="1 2">
    <name type="scientific">Aspergillus ibericus CBS 121593</name>
    <dbReference type="NCBI Taxonomy" id="1448316"/>
    <lineage>
        <taxon>Eukaryota</taxon>
        <taxon>Fungi</taxon>
        <taxon>Dikarya</taxon>
        <taxon>Ascomycota</taxon>
        <taxon>Pezizomycotina</taxon>
        <taxon>Eurotiomycetes</taxon>
        <taxon>Eurotiomycetidae</taxon>
        <taxon>Eurotiales</taxon>
        <taxon>Aspergillaceae</taxon>
        <taxon>Aspergillus</taxon>
        <taxon>Aspergillus subgen. Circumdati</taxon>
    </lineage>
</organism>
<dbReference type="NCBIfam" id="TIGR01571">
    <property type="entry name" value="A_thal_Cys_rich"/>
    <property type="match status" value="1"/>
</dbReference>
<evidence type="ECO:0008006" key="3">
    <source>
        <dbReference type="Google" id="ProtNLM"/>
    </source>
</evidence>
<reference evidence="1 2" key="1">
    <citation type="submission" date="2018-02" db="EMBL/GenBank/DDBJ databases">
        <title>The genomes of Aspergillus section Nigri reveals drivers in fungal speciation.</title>
        <authorList>
            <consortium name="DOE Joint Genome Institute"/>
            <person name="Vesth T.C."/>
            <person name="Nybo J."/>
            <person name="Theobald S."/>
            <person name="Brandl J."/>
            <person name="Frisvad J.C."/>
            <person name="Nielsen K.F."/>
            <person name="Lyhne E.K."/>
            <person name="Kogle M.E."/>
            <person name="Kuo A."/>
            <person name="Riley R."/>
            <person name="Clum A."/>
            <person name="Nolan M."/>
            <person name="Lipzen A."/>
            <person name="Salamov A."/>
            <person name="Henrissat B."/>
            <person name="Wiebenga A."/>
            <person name="De vries R.P."/>
            <person name="Grigoriev I.V."/>
            <person name="Mortensen U.H."/>
            <person name="Andersen M.R."/>
            <person name="Baker S.E."/>
        </authorList>
    </citation>
    <scope>NUCLEOTIDE SEQUENCE [LARGE SCALE GENOMIC DNA]</scope>
    <source>
        <strain evidence="1 2">CBS 121593</strain>
    </source>
</reference>
<sequence>MADTQNGYRAWPTNPPTYHAANSDEVQRVTANKNWNDSLGDCCSPGSLCLTTCFLPCPTFGKTQGRIQNPKLDNYNSCNGECAIFTLLAVTWTHWMLQYGIEGSCCGYCWVTFWCGCCALTQEEKEVELRTRPELAGDQMAPQMAYPK</sequence>